<keyword evidence="2" id="KW-1133">Transmembrane helix</keyword>
<keyword evidence="2" id="KW-0472">Membrane</keyword>
<feature type="transmembrane region" description="Helical" evidence="2">
    <location>
        <begin position="194"/>
        <end position="213"/>
    </location>
</feature>
<evidence type="ECO:0000313" key="4">
    <source>
        <dbReference type="Proteomes" id="UP001497482"/>
    </source>
</evidence>
<evidence type="ECO:0000256" key="2">
    <source>
        <dbReference type="SAM" id="Phobius"/>
    </source>
</evidence>
<keyword evidence="2" id="KW-0812">Transmembrane</keyword>
<proteinExistence type="predicted"/>
<dbReference type="Proteomes" id="UP001497482">
    <property type="component" value="Chromosome 1"/>
</dbReference>
<feature type="compositionally biased region" description="Basic and acidic residues" evidence="1">
    <location>
        <begin position="51"/>
        <end position="85"/>
    </location>
</feature>
<evidence type="ECO:0000313" key="3">
    <source>
        <dbReference type="EMBL" id="CAL1567378.1"/>
    </source>
</evidence>
<sequence length="252" mass="27713">MSHDTSVNEGSAVRASPVKALTVNSARAPPTPKEPTQHDRATPTQDIETTPIHDTEATPTEHLKATPTEHLKATPTEHLKATPTEREDEESGDRTISELVYSPCASLMSTPVDEGAEFLFTAFQSPAPLLRQLHADALLEARMTEASSRDPAREASSREQTAESGRSLDERVQLTDSSEGGGLSRSCAWSVVRLVAVVTGLLLVTVTTLLLLLESDIDVTFLREIRATPEFQQFHHEFYCPLRRWVLCSLWG</sequence>
<dbReference type="EMBL" id="OZ035823">
    <property type="protein sequence ID" value="CAL1567378.1"/>
    <property type="molecule type" value="Genomic_DNA"/>
</dbReference>
<reference evidence="3 4" key="1">
    <citation type="submission" date="2024-04" db="EMBL/GenBank/DDBJ databases">
        <authorList>
            <person name="Waldvogel A.-M."/>
            <person name="Schoenle A."/>
        </authorList>
    </citation>
    <scope>NUCLEOTIDE SEQUENCE [LARGE SCALE GENOMIC DNA]</scope>
</reference>
<accession>A0AAV2IS24</accession>
<feature type="region of interest" description="Disordered" evidence="1">
    <location>
        <begin position="1"/>
        <end position="95"/>
    </location>
</feature>
<feature type="region of interest" description="Disordered" evidence="1">
    <location>
        <begin position="144"/>
        <end position="183"/>
    </location>
</feature>
<feature type="compositionally biased region" description="Basic and acidic residues" evidence="1">
    <location>
        <begin position="144"/>
        <end position="173"/>
    </location>
</feature>
<gene>
    <name evidence="3" type="ORF">KC01_LOCUS188</name>
</gene>
<keyword evidence="4" id="KW-1185">Reference proteome</keyword>
<name>A0AAV2IS24_KNICA</name>
<protein>
    <submittedName>
        <fullName evidence="3">Uncharacterized protein</fullName>
    </submittedName>
</protein>
<evidence type="ECO:0000256" key="1">
    <source>
        <dbReference type="SAM" id="MobiDB-lite"/>
    </source>
</evidence>
<organism evidence="3 4">
    <name type="scientific">Knipowitschia caucasica</name>
    <name type="common">Caucasian dwarf goby</name>
    <name type="synonym">Pomatoschistus caucasicus</name>
    <dbReference type="NCBI Taxonomy" id="637954"/>
    <lineage>
        <taxon>Eukaryota</taxon>
        <taxon>Metazoa</taxon>
        <taxon>Chordata</taxon>
        <taxon>Craniata</taxon>
        <taxon>Vertebrata</taxon>
        <taxon>Euteleostomi</taxon>
        <taxon>Actinopterygii</taxon>
        <taxon>Neopterygii</taxon>
        <taxon>Teleostei</taxon>
        <taxon>Neoteleostei</taxon>
        <taxon>Acanthomorphata</taxon>
        <taxon>Gobiaria</taxon>
        <taxon>Gobiiformes</taxon>
        <taxon>Gobioidei</taxon>
        <taxon>Gobiidae</taxon>
        <taxon>Gobiinae</taxon>
        <taxon>Knipowitschia</taxon>
    </lineage>
</organism>
<dbReference type="AlphaFoldDB" id="A0AAV2IS24"/>